<evidence type="ECO:0000313" key="1">
    <source>
        <dbReference type="EMBL" id="GLS89224.1"/>
    </source>
</evidence>
<gene>
    <name evidence="1" type="ORF">GCM10007916_02910</name>
</gene>
<protein>
    <submittedName>
        <fullName evidence="1">Uncharacterized protein</fullName>
    </submittedName>
</protein>
<name>A0ABQ6DVS3_9GAMM</name>
<keyword evidence="2" id="KW-1185">Reference proteome</keyword>
<accession>A0ABQ6DVS3</accession>
<evidence type="ECO:0000313" key="2">
    <source>
        <dbReference type="Proteomes" id="UP001157353"/>
    </source>
</evidence>
<organism evidence="1 2">
    <name type="scientific">Psychromonas marina</name>
    <dbReference type="NCBI Taxonomy" id="88364"/>
    <lineage>
        <taxon>Bacteria</taxon>
        <taxon>Pseudomonadati</taxon>
        <taxon>Pseudomonadota</taxon>
        <taxon>Gammaproteobacteria</taxon>
        <taxon>Alteromonadales</taxon>
        <taxon>Psychromonadaceae</taxon>
        <taxon>Psychromonas</taxon>
    </lineage>
</organism>
<reference evidence="2" key="1">
    <citation type="journal article" date="2019" name="Int. J. Syst. Evol. Microbiol.">
        <title>The Global Catalogue of Microorganisms (GCM) 10K type strain sequencing project: providing services to taxonomists for standard genome sequencing and annotation.</title>
        <authorList>
            <consortium name="The Broad Institute Genomics Platform"/>
            <consortium name="The Broad Institute Genome Sequencing Center for Infectious Disease"/>
            <person name="Wu L."/>
            <person name="Ma J."/>
        </authorList>
    </citation>
    <scope>NUCLEOTIDE SEQUENCE [LARGE SCALE GENOMIC DNA]</scope>
    <source>
        <strain evidence="2">NBRC 103166</strain>
    </source>
</reference>
<comment type="caution">
    <text evidence="1">The sequence shown here is derived from an EMBL/GenBank/DDBJ whole genome shotgun (WGS) entry which is preliminary data.</text>
</comment>
<dbReference type="Proteomes" id="UP001157353">
    <property type="component" value="Unassembled WGS sequence"/>
</dbReference>
<dbReference type="RefSeq" id="WP_284202339.1">
    <property type="nucleotide sequence ID" value="NZ_BSPQ01000001.1"/>
</dbReference>
<proteinExistence type="predicted"/>
<dbReference type="EMBL" id="BSPQ01000001">
    <property type="protein sequence ID" value="GLS89224.1"/>
    <property type="molecule type" value="Genomic_DNA"/>
</dbReference>
<sequence length="76" mass="8618">MMPENIIALESLRLEAQICFETKKGQPTLLPCDSELYPAVKIECFKALNDYKQGDTIEVDVVAMQSSNGQSYFYSY</sequence>